<feature type="region of interest" description="Disordered" evidence="1">
    <location>
        <begin position="1"/>
        <end position="21"/>
    </location>
</feature>
<accession>A0ABP8A353</accession>
<keyword evidence="3" id="KW-1185">Reference proteome</keyword>
<feature type="region of interest" description="Disordered" evidence="1">
    <location>
        <begin position="126"/>
        <end position="199"/>
    </location>
</feature>
<organism evidence="2 3">
    <name type="scientific">Gryllotalpicola koreensis</name>
    <dbReference type="NCBI Taxonomy" id="993086"/>
    <lineage>
        <taxon>Bacteria</taxon>
        <taxon>Bacillati</taxon>
        <taxon>Actinomycetota</taxon>
        <taxon>Actinomycetes</taxon>
        <taxon>Micrococcales</taxon>
        <taxon>Microbacteriaceae</taxon>
        <taxon>Gryllotalpicola</taxon>
    </lineage>
</organism>
<proteinExistence type="predicted"/>
<protein>
    <recommendedName>
        <fullName evidence="4">DUF3027 domain-containing protein</fullName>
    </recommendedName>
</protein>
<evidence type="ECO:0000313" key="3">
    <source>
        <dbReference type="Proteomes" id="UP001501079"/>
    </source>
</evidence>
<name>A0ABP8A353_9MICO</name>
<dbReference type="InterPro" id="IPR021391">
    <property type="entry name" value="DUF3027"/>
</dbReference>
<evidence type="ECO:0000256" key="1">
    <source>
        <dbReference type="SAM" id="MobiDB-lite"/>
    </source>
</evidence>
<evidence type="ECO:0008006" key="4">
    <source>
        <dbReference type="Google" id="ProtNLM"/>
    </source>
</evidence>
<dbReference type="Proteomes" id="UP001501079">
    <property type="component" value="Unassembled WGS sequence"/>
</dbReference>
<dbReference type="Pfam" id="PF11228">
    <property type="entry name" value="DUF3027"/>
    <property type="match status" value="1"/>
</dbReference>
<feature type="compositionally biased region" description="Acidic residues" evidence="1">
    <location>
        <begin position="138"/>
        <end position="199"/>
    </location>
</feature>
<gene>
    <name evidence="2" type="ORF">GCM10022287_24420</name>
</gene>
<reference evidence="3" key="1">
    <citation type="journal article" date="2019" name="Int. J. Syst. Evol. Microbiol.">
        <title>The Global Catalogue of Microorganisms (GCM) 10K type strain sequencing project: providing services to taxonomists for standard genome sequencing and annotation.</title>
        <authorList>
            <consortium name="The Broad Institute Genomics Platform"/>
            <consortium name="The Broad Institute Genome Sequencing Center for Infectious Disease"/>
            <person name="Wu L."/>
            <person name="Ma J."/>
        </authorList>
    </citation>
    <scope>NUCLEOTIDE SEQUENCE [LARGE SCALE GENOMIC DNA]</scope>
    <source>
        <strain evidence="3">JCM 17591</strain>
    </source>
</reference>
<comment type="caution">
    <text evidence="2">The sequence shown here is derived from an EMBL/GenBank/DDBJ whole genome shotgun (WGS) entry which is preliminary data.</text>
</comment>
<dbReference type="EMBL" id="BAABBW010000004">
    <property type="protein sequence ID" value="GAA4176703.1"/>
    <property type="molecule type" value="Genomic_DNA"/>
</dbReference>
<feature type="compositionally biased region" description="Polar residues" evidence="1">
    <location>
        <begin position="1"/>
        <end position="19"/>
    </location>
</feature>
<evidence type="ECO:0000313" key="2">
    <source>
        <dbReference type="EMBL" id="GAA4176703.1"/>
    </source>
</evidence>
<sequence>MSVSNEVNTETDASEQASVTPEPLADEVLLKAVDVARAALAEITPAATIGKPAGHLVEGERVLSLLFENTLPGYPGWFWTVSLSREADSDDVNVLEAELMPGEAALLAPDWVPWADRLAEYQAQKKAEREAAAAAGEPEPEDEFVTDAESADDDEGSEGEELDDEELDDDSGVDDDSDDDDADDLEVSDLNDFDEDDDDFDEAAELQGAEEAALASDEEE</sequence>